<protein>
    <submittedName>
        <fullName evidence="3">SAM-dependent methyltransferase</fullName>
    </submittedName>
</protein>
<dbReference type="InterPro" id="IPR029063">
    <property type="entry name" value="SAM-dependent_MTases_sf"/>
</dbReference>
<sequence length="246" mass="28540">MDNLQEYDDPVSYDQENDPYTEDIFFLAKWAEMVKGTIIDLACGTGRASIPLAKQGHNLIGVDLHKGMLEQAKRKSENLQIDWFEQDCSRLDLPVKSPFIFMTGNSFQHFLTNEAQDQLLTSVNKHLDNDGVFIFNTRFPAEEEILQSAVEEYWKSYKEDGQNVDVYTVEEYDALNQIQGCTTIRRYEDGNERKTNIRLRYVFPQEMERLINANGFQILHLFGNWKEAPISNDSKEMICVCKKTVK</sequence>
<evidence type="ECO:0000313" key="4">
    <source>
        <dbReference type="Proteomes" id="UP000216498"/>
    </source>
</evidence>
<reference evidence="3 4" key="1">
    <citation type="submission" date="2017-08" db="EMBL/GenBank/DDBJ databases">
        <title>Virgibacillus indicus sp. nov. and Virgibacillus profoundi sp. nov, two moderately halophilic bacteria isolated from marine sediment by using the Microfluidic Streak Plate.</title>
        <authorList>
            <person name="Xu B."/>
            <person name="Hu B."/>
            <person name="Wang J."/>
            <person name="Zhu Y."/>
            <person name="Huang L."/>
            <person name="Du W."/>
            <person name="Huang Y."/>
        </authorList>
    </citation>
    <scope>NUCLEOTIDE SEQUENCE [LARGE SCALE GENOMIC DNA]</scope>
    <source>
        <strain evidence="3 4">IO3-P2-C2</strain>
    </source>
</reference>
<organism evidence="3 4">
    <name type="scientific">Virgibacillus indicus</name>
    <dbReference type="NCBI Taxonomy" id="2024554"/>
    <lineage>
        <taxon>Bacteria</taxon>
        <taxon>Bacillati</taxon>
        <taxon>Bacillota</taxon>
        <taxon>Bacilli</taxon>
        <taxon>Bacillales</taxon>
        <taxon>Bacillaceae</taxon>
        <taxon>Virgibacillus</taxon>
    </lineage>
</organism>
<dbReference type="Gene3D" id="2.20.25.110">
    <property type="entry name" value="S-adenosyl-L-methionine-dependent methyltransferases"/>
    <property type="match status" value="1"/>
</dbReference>
<evidence type="ECO:0000313" key="3">
    <source>
        <dbReference type="EMBL" id="OZU89568.1"/>
    </source>
</evidence>
<feature type="domain" description="Methyltransferase" evidence="2">
    <location>
        <begin position="38"/>
        <end position="131"/>
    </location>
</feature>
<proteinExistence type="predicted"/>
<gene>
    <name evidence="3" type="ORF">CIL03_06870</name>
</gene>
<dbReference type="Proteomes" id="UP000216498">
    <property type="component" value="Unassembled WGS sequence"/>
</dbReference>
<dbReference type="EMBL" id="NPMS01000002">
    <property type="protein sequence ID" value="OZU89568.1"/>
    <property type="molecule type" value="Genomic_DNA"/>
</dbReference>
<keyword evidence="1 3" id="KW-0808">Transferase</keyword>
<dbReference type="SUPFAM" id="SSF53335">
    <property type="entry name" value="S-adenosyl-L-methionine-dependent methyltransferases"/>
    <property type="match status" value="1"/>
</dbReference>
<keyword evidence="3" id="KW-0489">Methyltransferase</keyword>
<comment type="caution">
    <text evidence="3">The sequence shown here is derived from an EMBL/GenBank/DDBJ whole genome shotgun (WGS) entry which is preliminary data.</text>
</comment>
<accession>A0A265NC15</accession>
<dbReference type="OrthoDB" id="9811589at2"/>
<dbReference type="GO" id="GO:0032259">
    <property type="term" value="P:methylation"/>
    <property type="evidence" value="ECO:0007669"/>
    <property type="project" value="UniProtKB-KW"/>
</dbReference>
<dbReference type="Gene3D" id="3.40.50.150">
    <property type="entry name" value="Vaccinia Virus protein VP39"/>
    <property type="match status" value="1"/>
</dbReference>
<dbReference type="PANTHER" id="PTHR43861">
    <property type="entry name" value="TRANS-ACONITATE 2-METHYLTRANSFERASE-RELATED"/>
    <property type="match status" value="1"/>
</dbReference>
<dbReference type="Pfam" id="PF13649">
    <property type="entry name" value="Methyltransf_25"/>
    <property type="match status" value="1"/>
</dbReference>
<name>A0A265NC15_9BACI</name>
<dbReference type="InterPro" id="IPR041698">
    <property type="entry name" value="Methyltransf_25"/>
</dbReference>
<dbReference type="GO" id="GO:0008168">
    <property type="term" value="F:methyltransferase activity"/>
    <property type="evidence" value="ECO:0007669"/>
    <property type="project" value="UniProtKB-KW"/>
</dbReference>
<evidence type="ECO:0000259" key="2">
    <source>
        <dbReference type="Pfam" id="PF13649"/>
    </source>
</evidence>
<dbReference type="AlphaFoldDB" id="A0A265NC15"/>
<evidence type="ECO:0000256" key="1">
    <source>
        <dbReference type="ARBA" id="ARBA00022679"/>
    </source>
</evidence>
<dbReference type="CDD" id="cd02440">
    <property type="entry name" value="AdoMet_MTases"/>
    <property type="match status" value="1"/>
</dbReference>
<keyword evidence="4" id="KW-1185">Reference proteome</keyword>